<keyword evidence="5 7" id="KW-0413">Isomerase</keyword>
<dbReference type="Proteomes" id="UP000005019">
    <property type="component" value="Unassembled WGS sequence"/>
</dbReference>
<dbReference type="AlphaFoldDB" id="F5RI51"/>
<feature type="binding site" evidence="7">
    <location>
        <begin position="13"/>
        <end position="14"/>
    </location>
    <ligand>
        <name>substrate</name>
    </ligand>
</feature>
<comment type="function">
    <text evidence="7">Provides the (R)-glutamate required for cell wall biosynthesis.</text>
</comment>
<dbReference type="EC" id="5.1.1.3" evidence="2 7"/>
<dbReference type="InterPro" id="IPR033134">
    <property type="entry name" value="Asp/Glu_racemase_AS_2"/>
</dbReference>
<protein>
    <recommendedName>
        <fullName evidence="2 7">Glutamate racemase</fullName>
        <ecNumber evidence="2 7">5.1.1.3</ecNumber>
    </recommendedName>
</protein>
<dbReference type="InterPro" id="IPR015942">
    <property type="entry name" value="Asp/Glu/hydantoin_racemase"/>
</dbReference>
<feature type="active site" description="Proton donor/acceptor" evidence="7">
    <location>
        <position position="187"/>
    </location>
</feature>
<feature type="binding site" evidence="7">
    <location>
        <begin position="77"/>
        <end position="78"/>
    </location>
    <ligand>
        <name>substrate</name>
    </ligand>
</feature>
<keyword evidence="3 7" id="KW-0133">Cell shape</keyword>
<evidence type="ECO:0000256" key="2">
    <source>
        <dbReference type="ARBA" id="ARBA00013090"/>
    </source>
</evidence>
<gene>
    <name evidence="7" type="primary">murI</name>
    <name evidence="8" type="ORF">METUNv1_04000</name>
</gene>
<dbReference type="Gene3D" id="3.40.50.1860">
    <property type="match status" value="2"/>
</dbReference>
<name>F5RI51_METUF</name>
<comment type="catalytic activity">
    <reaction evidence="1 7">
        <text>L-glutamate = D-glutamate</text>
        <dbReference type="Rhea" id="RHEA:12813"/>
        <dbReference type="ChEBI" id="CHEBI:29985"/>
        <dbReference type="ChEBI" id="CHEBI:29986"/>
        <dbReference type="EC" id="5.1.1.3"/>
    </reaction>
</comment>
<dbReference type="FunFam" id="3.40.50.1860:FF:000001">
    <property type="entry name" value="Glutamate racemase"/>
    <property type="match status" value="1"/>
</dbReference>
<evidence type="ECO:0000256" key="6">
    <source>
        <dbReference type="ARBA" id="ARBA00023316"/>
    </source>
</evidence>
<dbReference type="Pfam" id="PF01177">
    <property type="entry name" value="Asp_Glu_race"/>
    <property type="match status" value="1"/>
</dbReference>
<dbReference type="GO" id="GO:0009252">
    <property type="term" value="P:peptidoglycan biosynthetic process"/>
    <property type="evidence" value="ECO:0007669"/>
    <property type="project" value="UniProtKB-UniRule"/>
</dbReference>
<dbReference type="EMBL" id="AFHG01000059">
    <property type="protein sequence ID" value="EGK70032.1"/>
    <property type="molecule type" value="Genomic_DNA"/>
</dbReference>
<dbReference type="PROSITE" id="PS00924">
    <property type="entry name" value="ASP_GLU_RACEMASE_2"/>
    <property type="match status" value="1"/>
</dbReference>
<evidence type="ECO:0000256" key="3">
    <source>
        <dbReference type="ARBA" id="ARBA00022960"/>
    </source>
</evidence>
<dbReference type="PANTHER" id="PTHR21198:SF2">
    <property type="entry name" value="GLUTAMATE RACEMASE"/>
    <property type="match status" value="1"/>
</dbReference>
<keyword evidence="4 7" id="KW-0573">Peptidoglycan synthesis</keyword>
<evidence type="ECO:0000313" key="9">
    <source>
        <dbReference type="Proteomes" id="UP000005019"/>
    </source>
</evidence>
<dbReference type="GO" id="GO:0008881">
    <property type="term" value="F:glutamate racemase activity"/>
    <property type="evidence" value="ECO:0007669"/>
    <property type="project" value="UniProtKB-UniRule"/>
</dbReference>
<feature type="binding site" evidence="7">
    <location>
        <begin position="45"/>
        <end position="46"/>
    </location>
    <ligand>
        <name>substrate</name>
    </ligand>
</feature>
<evidence type="ECO:0000256" key="4">
    <source>
        <dbReference type="ARBA" id="ARBA00022984"/>
    </source>
</evidence>
<comment type="caution">
    <text evidence="8">The sequence shown here is derived from an EMBL/GenBank/DDBJ whole genome shotgun (WGS) entry which is preliminary data.</text>
</comment>
<comment type="similarity">
    <text evidence="7">Belongs to the aspartate/glutamate racemases family.</text>
</comment>
<keyword evidence="9" id="KW-1185">Reference proteome</keyword>
<evidence type="ECO:0000256" key="5">
    <source>
        <dbReference type="ARBA" id="ARBA00023235"/>
    </source>
</evidence>
<accession>F5RI51</accession>
<dbReference type="GO" id="GO:0008360">
    <property type="term" value="P:regulation of cell shape"/>
    <property type="evidence" value="ECO:0007669"/>
    <property type="project" value="UniProtKB-KW"/>
</dbReference>
<dbReference type="InterPro" id="IPR004391">
    <property type="entry name" value="Glu_race"/>
</dbReference>
<dbReference type="OrthoDB" id="9801055at2"/>
<comment type="pathway">
    <text evidence="7">Cell wall biogenesis; peptidoglycan biosynthesis.</text>
</comment>
<dbReference type="PANTHER" id="PTHR21198">
    <property type="entry name" value="GLUTAMATE RACEMASE"/>
    <property type="match status" value="1"/>
</dbReference>
<dbReference type="SUPFAM" id="SSF53681">
    <property type="entry name" value="Aspartate/glutamate racemase"/>
    <property type="match status" value="2"/>
</dbReference>
<dbReference type="eggNOG" id="COG0796">
    <property type="taxonomic scope" value="Bacteria"/>
</dbReference>
<evidence type="ECO:0000256" key="1">
    <source>
        <dbReference type="ARBA" id="ARBA00001602"/>
    </source>
</evidence>
<reference evidence="8 9" key="1">
    <citation type="journal article" date="2011" name="J. Bacteriol.">
        <title>Genome sequence of Methyloversatilis universalis FAM5T, a methylotrophic representative of the order Rhodocyclales.</title>
        <authorList>
            <person name="Kittichotirat W."/>
            <person name="Good N.M."/>
            <person name="Hall R."/>
            <person name="Bringel F."/>
            <person name="Lajus A."/>
            <person name="Medigue C."/>
            <person name="Smalley N.E."/>
            <person name="Beck D."/>
            <person name="Bumgarner R."/>
            <person name="Vuilleumier S."/>
            <person name="Kalyuzhnaya M.G."/>
        </authorList>
    </citation>
    <scope>NUCLEOTIDE SEQUENCE [LARGE SCALE GENOMIC DNA]</scope>
    <source>
        <strain evidence="9">ATCC BAA-1314 / JCM 13912 / FAM5</strain>
    </source>
</reference>
<evidence type="ECO:0000313" key="8">
    <source>
        <dbReference type="EMBL" id="EGK70032.1"/>
    </source>
</evidence>
<organism evidence="8 9">
    <name type="scientific">Methyloversatilis universalis (strain ATCC BAA-1314 / DSM 25237 / JCM 13912 / CCUG 52030 / FAM5)</name>
    <dbReference type="NCBI Taxonomy" id="1000565"/>
    <lineage>
        <taxon>Bacteria</taxon>
        <taxon>Pseudomonadati</taxon>
        <taxon>Pseudomonadota</taxon>
        <taxon>Betaproteobacteria</taxon>
        <taxon>Nitrosomonadales</taxon>
        <taxon>Sterolibacteriaceae</taxon>
        <taxon>Methyloversatilis</taxon>
    </lineage>
</organism>
<dbReference type="HAMAP" id="MF_00258">
    <property type="entry name" value="Glu_racemase"/>
    <property type="match status" value="1"/>
</dbReference>
<dbReference type="RefSeq" id="WP_008064827.1">
    <property type="nucleotide sequence ID" value="NZ_AFHG01000059.1"/>
</dbReference>
<dbReference type="InterPro" id="IPR001920">
    <property type="entry name" value="Asp/Glu_race"/>
</dbReference>
<keyword evidence="6 7" id="KW-0961">Cell wall biogenesis/degradation</keyword>
<dbReference type="GO" id="GO:0071555">
    <property type="term" value="P:cell wall organization"/>
    <property type="evidence" value="ECO:0007669"/>
    <property type="project" value="UniProtKB-KW"/>
</dbReference>
<dbReference type="NCBIfam" id="TIGR00067">
    <property type="entry name" value="glut_race"/>
    <property type="match status" value="1"/>
</dbReference>
<sequence length="266" mass="27627">MSQASEAPIGVFDSGLGGLSVLRHARTAMPAEDFLYVADSGFAPYGERSADWIRARSAVLGQFLLDQGAKALLIACNTATAAAAQALRERWPGLPIIGMEPAVKPAAAATKSGTVGVLATTGTLASSRFAALLDTFGRDVHVVTRPGSGLVEAVERGEFDTPATRALVASHIEPLLAEGADVIVLGCTHYPFLRPLIEAAAGPAVQVIDTGDAVVRQLSRALEARGLRCSGRTGRESFWSSAAHASGRAALQRLWPPAGAIQPLPV</sequence>
<feature type="binding site" evidence="7">
    <location>
        <begin position="188"/>
        <end position="189"/>
    </location>
    <ligand>
        <name>substrate</name>
    </ligand>
</feature>
<proteinExistence type="inferred from homology"/>
<evidence type="ECO:0000256" key="7">
    <source>
        <dbReference type="HAMAP-Rule" id="MF_00258"/>
    </source>
</evidence>
<dbReference type="UniPathway" id="UPA00219"/>
<feature type="active site" description="Proton donor/acceptor" evidence="7">
    <location>
        <position position="76"/>
    </location>
</feature>
<dbReference type="STRING" id="1000565.METUNv1_04000"/>